<dbReference type="Gene3D" id="3.90.550.10">
    <property type="entry name" value="Spore Coat Polysaccharide Biosynthesis Protein SpsA, Chain A"/>
    <property type="match status" value="1"/>
</dbReference>
<protein>
    <submittedName>
        <fullName evidence="3">Glycosyl transferase family 2</fullName>
    </submittedName>
</protein>
<dbReference type="InterPro" id="IPR001173">
    <property type="entry name" value="Glyco_trans_2-like"/>
</dbReference>
<dbReference type="Pfam" id="PF00535">
    <property type="entry name" value="Glycos_transf_2"/>
    <property type="match status" value="1"/>
</dbReference>
<dbReference type="SUPFAM" id="SSF48452">
    <property type="entry name" value="TPR-like"/>
    <property type="match status" value="1"/>
</dbReference>
<dbReference type="OrthoDB" id="9815923at2"/>
<evidence type="ECO:0000259" key="2">
    <source>
        <dbReference type="Pfam" id="PF00535"/>
    </source>
</evidence>
<dbReference type="InterPro" id="IPR029044">
    <property type="entry name" value="Nucleotide-diphossugar_trans"/>
</dbReference>
<dbReference type="SUPFAM" id="SSF53448">
    <property type="entry name" value="Nucleotide-diphospho-sugar transferases"/>
    <property type="match status" value="1"/>
</dbReference>
<name>A0A375CD46_9BURK</name>
<dbReference type="EMBL" id="OFSQ01000038">
    <property type="protein sequence ID" value="SOY67966.1"/>
    <property type="molecule type" value="Genomic_DNA"/>
</dbReference>
<dbReference type="InterPro" id="IPR011990">
    <property type="entry name" value="TPR-like_helical_dom_sf"/>
</dbReference>
<dbReference type="AlphaFoldDB" id="A0A375CD46"/>
<dbReference type="GO" id="GO:0016740">
    <property type="term" value="F:transferase activity"/>
    <property type="evidence" value="ECO:0007669"/>
    <property type="project" value="UniProtKB-KW"/>
</dbReference>
<gene>
    <name evidence="3" type="ORF">CBM2587_B90416</name>
</gene>
<dbReference type="PANTHER" id="PTHR43630">
    <property type="entry name" value="POLY-BETA-1,6-N-ACETYL-D-GLUCOSAMINE SYNTHASE"/>
    <property type="match status" value="1"/>
</dbReference>
<comment type="caution">
    <text evidence="3">The sequence shown here is derived from an EMBL/GenBank/DDBJ whole genome shotgun (WGS) entry which is preliminary data.</text>
</comment>
<dbReference type="RefSeq" id="WP_116359263.1">
    <property type="nucleotide sequence ID" value="NZ_LT976854.1"/>
</dbReference>
<dbReference type="PANTHER" id="PTHR43630:SF2">
    <property type="entry name" value="GLYCOSYLTRANSFERASE"/>
    <property type="match status" value="1"/>
</dbReference>
<evidence type="ECO:0000256" key="1">
    <source>
        <dbReference type="ARBA" id="ARBA00038494"/>
    </source>
</evidence>
<dbReference type="Proteomes" id="UP000256780">
    <property type="component" value="Chromosome CBM2587_b"/>
</dbReference>
<comment type="similarity">
    <text evidence="1">Belongs to the glycosyltransferase 2 family. WaaE/KdtX subfamily.</text>
</comment>
<sequence length="372" mass="42315">MLSPIFINGGHLVSRICLNMIVKDEAPVITRCLQSVKGWIDHWVIVDTGSSDGTQDLIRQFMADVPGTLHERPWRNFAENRNQAMALAKLEMPGESDYLLFIDADETLRLDPGFGWPALRQHGYQFRCELDGWHYLRNALVPAGMPWRWEGVIHEYLTQDQAHRWEPLPGATIVVSREGARARAGDTYLRDIALLEEAVRKEPSNARYRFYLAQSYRDAGKLDESIRVYGERAGMGGWDEEAWFSRFQVAVLRERRGDAPAAVREGYLDAYQARPSRAEPLCELARYHRLRGEFALAHLFAQQAAALPRPADALFVDESVYAWRALDELAVSAYYVGAVEQGKQALSRLLAEARVPAHERARIEGNLRYFGL</sequence>
<feature type="domain" description="Glycosyltransferase 2-like" evidence="2">
    <location>
        <begin position="20"/>
        <end position="108"/>
    </location>
</feature>
<accession>A0A375CD46</accession>
<organism evidence="3">
    <name type="scientific">Cupriavidus taiwanensis</name>
    <dbReference type="NCBI Taxonomy" id="164546"/>
    <lineage>
        <taxon>Bacteria</taxon>
        <taxon>Pseudomonadati</taxon>
        <taxon>Pseudomonadota</taxon>
        <taxon>Betaproteobacteria</taxon>
        <taxon>Burkholderiales</taxon>
        <taxon>Burkholderiaceae</taxon>
        <taxon>Cupriavidus</taxon>
    </lineage>
</organism>
<keyword evidence="3" id="KW-0808">Transferase</keyword>
<proteinExistence type="inferred from homology"/>
<dbReference type="Gene3D" id="1.25.40.10">
    <property type="entry name" value="Tetratricopeptide repeat domain"/>
    <property type="match status" value="1"/>
</dbReference>
<evidence type="ECO:0000313" key="3">
    <source>
        <dbReference type="EMBL" id="SOY67966.1"/>
    </source>
</evidence>
<reference evidence="3" key="1">
    <citation type="submission" date="2018-01" db="EMBL/GenBank/DDBJ databases">
        <authorList>
            <person name="Clerissi C."/>
        </authorList>
    </citation>
    <scope>NUCLEOTIDE SEQUENCE</scope>
    <source>
        <strain evidence="3">Cupriavidus sp. LMG 19464</strain>
    </source>
</reference>